<dbReference type="InterPro" id="IPR038900">
    <property type="entry name" value="TMC"/>
</dbReference>
<feature type="transmembrane region" description="Helical" evidence="6">
    <location>
        <begin position="323"/>
        <end position="345"/>
    </location>
</feature>
<evidence type="ECO:0000256" key="1">
    <source>
        <dbReference type="ARBA" id="ARBA00004141"/>
    </source>
</evidence>
<accession>A0AA88Q993</accession>
<evidence type="ECO:0000256" key="8">
    <source>
        <dbReference type="SAM" id="MobiDB-lite"/>
    </source>
</evidence>
<feature type="transmembrane region" description="Helical" evidence="6">
    <location>
        <begin position="366"/>
        <end position="389"/>
    </location>
</feature>
<sequence>MPRHKLIASESDVSIEVDEGKDNEFSLYYVEVEESSKKGKEKQTTRDGRRRRDKNGDVSRRRASERRTTEGGNKRAEKKHERRQKTARKEGEKHGKRQRRKNADEEEAEEESNKEKKNIKNERTKTLKLEDEKEKDVKKKRKKRVKNEEDDGSSGKTKQKDCHAMPMKEKEKKKKRKKPETTSESECKSESESESDSDSESKDNQAVGVLGSLTPEELEKLKEAVEERKKLIATLKGKPWPMKKKLVILRESQEFVEKYEGALGKGKGRKLYAYKVMMMKKWMKFQRDIENFKTACIPWEMKIKEIESHFGSSVASYFIFLRWMYGINMILFGLTFGLVMVPEALMGKPYGSLPRKTVPREEEASAMNFAVLWDFGGYARYSVLFYGYYNNQRAIGWLKFRMPLSYFLVGVGIVAYSYMVVIRTMARNANEEGGGDDTSFNFSWKTFTSWDYLIGNPETADNKFASITTSFKEAIVEEQESRKDDNIHLTRFLRVLANFLVLCCLAGSGYLIYFVVRRSQKFALAGLENYGWWERNEVNMVMSLLGMFCPMLFDVISTLENYHPRIALQWQLGRIFALFLGNLYTFIIALMDAIQLKRVEEDIVKKNMTIWQANLYNGTVPDNSTAPPVTVHPADVPRGPCWETMVGQEFVRLIISDTMTTYITLLIGDFLRAVLVRFLNNCWCWDLEYGFPSYSEFDVSGNVLGLIFNQGMIWMGAFYAPCLPALNLLRLHVSMYLQCWAVMCCNVPQERVFKASGSNNFYMAMLLVILFLSTLPAIYTIVSIPPSFDCGPFSGKNRMFDVIQETLETDFPPWFGKVFSYASNPGLVLPFLLLLVLAIYYLQSTSKTYKRVNMELKKKLQTQNEENKKKNKLAALKAANELEQAKKAGEQRSNSASDLGVNEESSNIDEAGEHRQAGQNGHFIHSSQTQHTQNSEPSVSSNHTTTRPPPSRGHTSSGHLPGHPQPQKNSHSNRR</sequence>
<evidence type="ECO:0000259" key="9">
    <source>
        <dbReference type="Pfam" id="PF07810"/>
    </source>
</evidence>
<feature type="coiled-coil region" evidence="7">
    <location>
        <begin position="846"/>
        <end position="879"/>
    </location>
</feature>
<evidence type="ECO:0000256" key="5">
    <source>
        <dbReference type="ARBA" id="ARBA00023136"/>
    </source>
</evidence>
<dbReference type="Pfam" id="PF07810">
    <property type="entry name" value="TMC"/>
    <property type="match status" value="1"/>
</dbReference>
<gene>
    <name evidence="10" type="ORF">Q8A67_003375</name>
</gene>
<feature type="transmembrane region" description="Helical" evidence="6">
    <location>
        <begin position="821"/>
        <end position="842"/>
    </location>
</feature>
<feature type="compositionally biased region" description="Basic and acidic residues" evidence="8">
    <location>
        <begin position="34"/>
        <end position="47"/>
    </location>
</feature>
<dbReference type="InterPro" id="IPR012496">
    <property type="entry name" value="TMC_dom"/>
</dbReference>
<comment type="subcellular location">
    <subcellularLocation>
        <location evidence="1 6">Membrane</location>
        <topology evidence="1 6">Multi-pass membrane protein</topology>
    </subcellularLocation>
</comment>
<comment type="similarity">
    <text evidence="2 6">Belongs to the TMC family.</text>
</comment>
<keyword evidence="11" id="KW-1185">Reference proteome</keyword>
<evidence type="ECO:0000256" key="3">
    <source>
        <dbReference type="ARBA" id="ARBA00022692"/>
    </source>
</evidence>
<evidence type="ECO:0000256" key="6">
    <source>
        <dbReference type="RuleBase" id="RU310713"/>
    </source>
</evidence>
<dbReference type="PANTHER" id="PTHR23302:SF18">
    <property type="entry name" value="TRANSMEMBRANE CHANNEL-LIKE PROTEIN 1"/>
    <property type="match status" value="1"/>
</dbReference>
<dbReference type="GO" id="GO:0060005">
    <property type="term" value="P:vestibular reflex"/>
    <property type="evidence" value="ECO:0007669"/>
    <property type="project" value="TreeGrafter"/>
</dbReference>
<evidence type="ECO:0000256" key="4">
    <source>
        <dbReference type="ARBA" id="ARBA00022989"/>
    </source>
</evidence>
<reference evidence="10" key="1">
    <citation type="submission" date="2023-08" db="EMBL/GenBank/DDBJ databases">
        <title>Chromosome-level Genome Assembly of mud carp (Cirrhinus molitorella).</title>
        <authorList>
            <person name="Liu H."/>
        </authorList>
    </citation>
    <scope>NUCLEOTIDE SEQUENCE</scope>
    <source>
        <strain evidence="10">Prfri</strain>
        <tissue evidence="10">Muscle</tissue>
    </source>
</reference>
<dbReference type="PANTHER" id="PTHR23302">
    <property type="entry name" value="TRANSMEMBRANE CHANNEL-RELATED"/>
    <property type="match status" value="1"/>
</dbReference>
<dbReference type="Proteomes" id="UP001187343">
    <property type="component" value="Unassembled WGS sequence"/>
</dbReference>
<proteinExistence type="inferred from homology"/>
<feature type="transmembrane region" description="Helical" evidence="6">
    <location>
        <begin position="571"/>
        <end position="591"/>
    </location>
</feature>
<feature type="region of interest" description="Disordered" evidence="8">
    <location>
        <begin position="884"/>
        <end position="906"/>
    </location>
</feature>
<feature type="transmembrane region" description="Helical" evidence="6">
    <location>
        <begin position="540"/>
        <end position="559"/>
    </location>
</feature>
<keyword evidence="7" id="KW-0175">Coiled coil</keyword>
<keyword evidence="3 6" id="KW-0812">Transmembrane</keyword>
<feature type="transmembrane region" description="Helical" evidence="6">
    <location>
        <begin position="404"/>
        <end position="422"/>
    </location>
</feature>
<feature type="transmembrane region" description="Helical" evidence="6">
    <location>
        <begin position="761"/>
        <end position="782"/>
    </location>
</feature>
<feature type="domain" description="TMC" evidence="9">
    <location>
        <begin position="641"/>
        <end position="756"/>
    </location>
</feature>
<feature type="compositionally biased region" description="Basic and acidic residues" evidence="8">
    <location>
        <begin position="179"/>
        <end position="191"/>
    </location>
</feature>
<dbReference type="GO" id="GO:0050910">
    <property type="term" value="P:detection of mechanical stimulus involved in sensory perception of sound"/>
    <property type="evidence" value="ECO:0007669"/>
    <property type="project" value="TreeGrafter"/>
</dbReference>
<dbReference type="GO" id="GO:0005886">
    <property type="term" value="C:plasma membrane"/>
    <property type="evidence" value="ECO:0007669"/>
    <property type="project" value="InterPro"/>
</dbReference>
<feature type="compositionally biased region" description="Basic and acidic residues" evidence="8">
    <location>
        <begin position="54"/>
        <end position="79"/>
    </location>
</feature>
<protein>
    <recommendedName>
        <fullName evidence="6">Transmembrane channel-like protein</fullName>
    </recommendedName>
</protein>
<evidence type="ECO:0000313" key="11">
    <source>
        <dbReference type="Proteomes" id="UP001187343"/>
    </source>
</evidence>
<evidence type="ECO:0000256" key="7">
    <source>
        <dbReference type="SAM" id="Coils"/>
    </source>
</evidence>
<evidence type="ECO:0000313" key="10">
    <source>
        <dbReference type="EMBL" id="KAK2911242.1"/>
    </source>
</evidence>
<feature type="compositionally biased region" description="Basic and acidic residues" evidence="8">
    <location>
        <begin position="111"/>
        <end position="137"/>
    </location>
</feature>
<feature type="transmembrane region" description="Helical" evidence="6">
    <location>
        <begin position="711"/>
        <end position="729"/>
    </location>
</feature>
<organism evidence="10 11">
    <name type="scientific">Cirrhinus molitorella</name>
    <name type="common">mud carp</name>
    <dbReference type="NCBI Taxonomy" id="172907"/>
    <lineage>
        <taxon>Eukaryota</taxon>
        <taxon>Metazoa</taxon>
        <taxon>Chordata</taxon>
        <taxon>Craniata</taxon>
        <taxon>Vertebrata</taxon>
        <taxon>Euteleostomi</taxon>
        <taxon>Actinopterygii</taxon>
        <taxon>Neopterygii</taxon>
        <taxon>Teleostei</taxon>
        <taxon>Ostariophysi</taxon>
        <taxon>Cypriniformes</taxon>
        <taxon>Cyprinidae</taxon>
        <taxon>Labeoninae</taxon>
        <taxon>Labeonini</taxon>
        <taxon>Cirrhinus</taxon>
    </lineage>
</organism>
<comment type="caution">
    <text evidence="10">The sequence shown here is derived from an EMBL/GenBank/DDBJ whole genome shotgun (WGS) entry which is preliminary data.</text>
</comment>
<keyword evidence="5 6" id="KW-0472">Membrane</keyword>
<feature type="compositionally biased region" description="Polar residues" evidence="8">
    <location>
        <begin position="925"/>
        <end position="946"/>
    </location>
</feature>
<feature type="compositionally biased region" description="Polar residues" evidence="8">
    <location>
        <begin position="966"/>
        <end position="975"/>
    </location>
</feature>
<feature type="region of interest" description="Disordered" evidence="8">
    <location>
        <begin position="1"/>
        <end position="213"/>
    </location>
</feature>
<dbReference type="EMBL" id="JAUYZG010000003">
    <property type="protein sequence ID" value="KAK2911242.1"/>
    <property type="molecule type" value="Genomic_DNA"/>
</dbReference>
<feature type="region of interest" description="Disordered" evidence="8">
    <location>
        <begin position="923"/>
        <end position="975"/>
    </location>
</feature>
<dbReference type="GO" id="GO:0008381">
    <property type="term" value="F:mechanosensitive monoatomic ion channel activity"/>
    <property type="evidence" value="ECO:0007669"/>
    <property type="project" value="TreeGrafter"/>
</dbReference>
<name>A0AA88Q993_9TELE</name>
<keyword evidence="4 6" id="KW-1133">Transmembrane helix</keyword>
<dbReference type="AlphaFoldDB" id="A0AA88Q993"/>
<feature type="transmembrane region" description="Helical" evidence="6">
    <location>
        <begin position="492"/>
        <end position="516"/>
    </location>
</feature>
<feature type="compositionally biased region" description="Basic and acidic residues" evidence="8">
    <location>
        <begin position="158"/>
        <end position="170"/>
    </location>
</feature>
<evidence type="ECO:0000256" key="2">
    <source>
        <dbReference type="ARBA" id="ARBA00006510"/>
    </source>
</evidence>